<dbReference type="Proteomes" id="UP000482800">
    <property type="component" value="Unassembled WGS sequence"/>
</dbReference>
<sequence length="343" mass="36808">MANTLAQAIAAQDNDHTTITRDFHKRTGLDWHAPTPARLADGSRLSVVIPTHNNAHSLPAVLDALAAQTAADVEVIVIDDASTDTTPQIIQEHPAVDLALRLAHNVGGPAARNVGAHLAGADTLVHMDADMVLPNHVLADIAARARPDVVLVGFRHNLAHQLGDDNRPVIPAEEPDLEADHRVRWNAPAGVPMFYSGQVYDHAFVGRPLDDTQDFIDLGNGRTYHDWDLPRMVVTALVAVPHAAFTAVGGFHPGFSADGWGCDDTYLGAALIGHGCKVVPLRQAGGWHLDPPDADAAWKAKFATLPTRVTLLRHLLTQPAPTAEQEDLTRRAMALIEEAATLT</sequence>
<dbReference type="SUPFAM" id="SSF53448">
    <property type="entry name" value="Nucleotide-diphospho-sugar transferases"/>
    <property type="match status" value="1"/>
</dbReference>
<reference evidence="2 3" key="1">
    <citation type="submission" date="2020-03" db="EMBL/GenBank/DDBJ databases">
        <title>Whole genome shotgun sequence of Phytohabitans houttuyneae NBRC 108639.</title>
        <authorList>
            <person name="Komaki H."/>
            <person name="Tamura T."/>
        </authorList>
    </citation>
    <scope>NUCLEOTIDE SEQUENCE [LARGE SCALE GENOMIC DNA]</scope>
    <source>
        <strain evidence="2 3">NBRC 108639</strain>
    </source>
</reference>
<comment type="caution">
    <text evidence="2">The sequence shown here is derived from an EMBL/GenBank/DDBJ whole genome shotgun (WGS) entry which is preliminary data.</text>
</comment>
<dbReference type="InterPro" id="IPR050834">
    <property type="entry name" value="Glycosyltransf_2"/>
</dbReference>
<dbReference type="EMBL" id="BLPF01000004">
    <property type="protein sequence ID" value="GFJ84908.1"/>
    <property type="molecule type" value="Genomic_DNA"/>
</dbReference>
<name>A0A6V8KQM8_9ACTN</name>
<dbReference type="InterPro" id="IPR001173">
    <property type="entry name" value="Glyco_trans_2-like"/>
</dbReference>
<accession>A0A6V8KQM8</accession>
<keyword evidence="3" id="KW-1185">Reference proteome</keyword>
<dbReference type="RefSeq" id="WP_173069708.1">
    <property type="nucleotide sequence ID" value="NZ_BAABGO010000035.1"/>
</dbReference>
<dbReference type="Gene3D" id="3.90.550.10">
    <property type="entry name" value="Spore Coat Polysaccharide Biosynthesis Protein SpsA, Chain A"/>
    <property type="match status" value="1"/>
</dbReference>
<evidence type="ECO:0000259" key="1">
    <source>
        <dbReference type="Pfam" id="PF00535"/>
    </source>
</evidence>
<gene>
    <name evidence="2" type="ORF">Phou_090880</name>
</gene>
<dbReference type="PANTHER" id="PTHR43685:SF2">
    <property type="entry name" value="GLYCOSYLTRANSFERASE 2-LIKE DOMAIN-CONTAINING PROTEIN"/>
    <property type="match status" value="1"/>
</dbReference>
<dbReference type="CDD" id="cd00761">
    <property type="entry name" value="Glyco_tranf_GTA_type"/>
    <property type="match status" value="1"/>
</dbReference>
<organism evidence="2 3">
    <name type="scientific">Phytohabitans houttuyneae</name>
    <dbReference type="NCBI Taxonomy" id="1076126"/>
    <lineage>
        <taxon>Bacteria</taxon>
        <taxon>Bacillati</taxon>
        <taxon>Actinomycetota</taxon>
        <taxon>Actinomycetes</taxon>
        <taxon>Micromonosporales</taxon>
        <taxon>Micromonosporaceae</taxon>
    </lineage>
</organism>
<dbReference type="InterPro" id="IPR029044">
    <property type="entry name" value="Nucleotide-diphossugar_trans"/>
</dbReference>
<evidence type="ECO:0000313" key="3">
    <source>
        <dbReference type="Proteomes" id="UP000482800"/>
    </source>
</evidence>
<dbReference type="PANTHER" id="PTHR43685">
    <property type="entry name" value="GLYCOSYLTRANSFERASE"/>
    <property type="match status" value="1"/>
</dbReference>
<evidence type="ECO:0000313" key="2">
    <source>
        <dbReference type="EMBL" id="GFJ84908.1"/>
    </source>
</evidence>
<dbReference type="Pfam" id="PF00535">
    <property type="entry name" value="Glycos_transf_2"/>
    <property type="match status" value="1"/>
</dbReference>
<proteinExistence type="predicted"/>
<feature type="domain" description="Glycosyltransferase 2-like" evidence="1">
    <location>
        <begin position="46"/>
        <end position="154"/>
    </location>
</feature>
<protein>
    <recommendedName>
        <fullName evidence="1">Glycosyltransferase 2-like domain-containing protein</fullName>
    </recommendedName>
</protein>
<dbReference type="AlphaFoldDB" id="A0A6V8KQM8"/>
<reference evidence="2 3" key="2">
    <citation type="submission" date="2020-03" db="EMBL/GenBank/DDBJ databases">
        <authorList>
            <person name="Ichikawa N."/>
            <person name="Kimura A."/>
            <person name="Kitahashi Y."/>
            <person name="Uohara A."/>
        </authorList>
    </citation>
    <scope>NUCLEOTIDE SEQUENCE [LARGE SCALE GENOMIC DNA]</scope>
    <source>
        <strain evidence="2 3">NBRC 108639</strain>
    </source>
</reference>